<evidence type="ECO:0000256" key="5">
    <source>
        <dbReference type="SAM" id="MobiDB-lite"/>
    </source>
</evidence>
<dbReference type="GO" id="GO:0022857">
    <property type="term" value="F:transmembrane transporter activity"/>
    <property type="evidence" value="ECO:0007669"/>
    <property type="project" value="TreeGrafter"/>
</dbReference>
<feature type="transmembrane region" description="Helical" evidence="6">
    <location>
        <begin position="94"/>
        <end position="113"/>
    </location>
</feature>
<dbReference type="PANTHER" id="PTHR11662">
    <property type="entry name" value="SOLUTE CARRIER FAMILY 17"/>
    <property type="match status" value="1"/>
</dbReference>
<gene>
    <name evidence="7" type="ORF">NTEN_LOCUS2096</name>
</gene>
<proteinExistence type="predicted"/>
<evidence type="ECO:0000313" key="8">
    <source>
        <dbReference type="Proteomes" id="UP000479000"/>
    </source>
</evidence>
<feature type="compositionally biased region" description="Basic residues" evidence="5">
    <location>
        <begin position="306"/>
        <end position="323"/>
    </location>
</feature>
<dbReference type="EMBL" id="CADCXU010003285">
    <property type="protein sequence ID" value="CAA9995305.1"/>
    <property type="molecule type" value="Genomic_DNA"/>
</dbReference>
<evidence type="ECO:0000256" key="2">
    <source>
        <dbReference type="ARBA" id="ARBA00022692"/>
    </source>
</evidence>
<evidence type="ECO:0000256" key="1">
    <source>
        <dbReference type="ARBA" id="ARBA00004141"/>
    </source>
</evidence>
<keyword evidence="2 6" id="KW-0812">Transmembrane</keyword>
<dbReference type="Gene3D" id="1.20.1250.20">
    <property type="entry name" value="MFS general substrate transporter like domains"/>
    <property type="match status" value="1"/>
</dbReference>
<evidence type="ECO:0000256" key="3">
    <source>
        <dbReference type="ARBA" id="ARBA00022989"/>
    </source>
</evidence>
<dbReference type="GO" id="GO:0016020">
    <property type="term" value="C:membrane"/>
    <property type="evidence" value="ECO:0007669"/>
    <property type="project" value="UniProtKB-SubCell"/>
</dbReference>
<name>A0A6H5G0M1_9HEMI</name>
<protein>
    <recommendedName>
        <fullName evidence="9">Major facilitator superfamily (MFS) profile domain-containing protein</fullName>
    </recommendedName>
</protein>
<feature type="region of interest" description="Disordered" evidence="5">
    <location>
        <begin position="253"/>
        <end position="323"/>
    </location>
</feature>
<dbReference type="PANTHER" id="PTHR11662:SF411">
    <property type="entry name" value="GH05102P"/>
    <property type="match status" value="1"/>
</dbReference>
<dbReference type="Proteomes" id="UP000479000">
    <property type="component" value="Unassembled WGS sequence"/>
</dbReference>
<feature type="transmembrane region" description="Helical" evidence="6">
    <location>
        <begin position="152"/>
        <end position="174"/>
    </location>
</feature>
<dbReference type="AlphaFoldDB" id="A0A6H5G0M1"/>
<reference evidence="7 8" key="1">
    <citation type="submission" date="2020-02" db="EMBL/GenBank/DDBJ databases">
        <authorList>
            <person name="Ferguson B K."/>
        </authorList>
    </citation>
    <scope>NUCLEOTIDE SEQUENCE [LARGE SCALE GENOMIC DNA]</scope>
</reference>
<organism evidence="7 8">
    <name type="scientific">Nesidiocoris tenuis</name>
    <dbReference type="NCBI Taxonomy" id="355587"/>
    <lineage>
        <taxon>Eukaryota</taxon>
        <taxon>Metazoa</taxon>
        <taxon>Ecdysozoa</taxon>
        <taxon>Arthropoda</taxon>
        <taxon>Hexapoda</taxon>
        <taxon>Insecta</taxon>
        <taxon>Pterygota</taxon>
        <taxon>Neoptera</taxon>
        <taxon>Paraneoptera</taxon>
        <taxon>Hemiptera</taxon>
        <taxon>Heteroptera</taxon>
        <taxon>Panheteroptera</taxon>
        <taxon>Cimicomorpha</taxon>
        <taxon>Miridae</taxon>
        <taxon>Dicyphina</taxon>
        <taxon>Nesidiocoris</taxon>
    </lineage>
</organism>
<dbReference type="SUPFAM" id="SSF103473">
    <property type="entry name" value="MFS general substrate transporter"/>
    <property type="match status" value="1"/>
</dbReference>
<dbReference type="InterPro" id="IPR050382">
    <property type="entry name" value="MFS_Na/Anion_cotransporter"/>
</dbReference>
<evidence type="ECO:0008006" key="9">
    <source>
        <dbReference type="Google" id="ProtNLM"/>
    </source>
</evidence>
<evidence type="ECO:0000313" key="7">
    <source>
        <dbReference type="EMBL" id="CAA9995305.1"/>
    </source>
</evidence>
<keyword evidence="8" id="KW-1185">Reference proteome</keyword>
<keyword evidence="3 6" id="KW-1133">Transmembrane helix</keyword>
<keyword evidence="4 6" id="KW-0472">Membrane</keyword>
<evidence type="ECO:0000256" key="4">
    <source>
        <dbReference type="ARBA" id="ARBA00023136"/>
    </source>
</evidence>
<dbReference type="OrthoDB" id="2985014at2759"/>
<evidence type="ECO:0000256" key="6">
    <source>
        <dbReference type="SAM" id="Phobius"/>
    </source>
</evidence>
<feature type="transmembrane region" description="Helical" evidence="6">
    <location>
        <begin position="14"/>
        <end position="37"/>
    </location>
</feature>
<sequence>MASPEKGFMDKFKIFPLSCVKVLNIMVFFGFMANYMLRVNLTIAIVAMVQETNTTAGVSSGNETSSNLTVIGVTFPAMQPIASKWIPPKDRTKFVSNMMAVGLPGFLMIAQVYLGNSTFWTVTLFTISLTLNGAVTAGYLGNGLDIAPNFSGTIFGMANTLSSLGGFISTYVVADITYQNSNDSYGWNPPRDISPLVRYLCHLTLRSVKLNVKCLMKLGRIDEDAFLSNSAQAGPWCCYFGRSCSMAKAFDPETRGKDDGKLHQGDKHQGANHQGGDLPGPPHRTIGHFEETDGRRGGRIIGGSGRVRRARRGGRRRRHRVASGRFGRRLRPHGRAWLAVAPDAHADRRHRVHLVEPVAEVRHQFGAEADVDSGNGGEALGHFGGAVRVAGAEAVGVDDRRGAQRKALGFAQFVQVLNGQFQYVGLFQFADVLAFALQGCDHQLLQLVEAPVDPGSSFPFQHRFHHLNRREGNDF</sequence>
<accession>A0A6H5G0M1</accession>
<feature type="transmembrane region" description="Helical" evidence="6">
    <location>
        <begin position="119"/>
        <end position="140"/>
    </location>
</feature>
<comment type="subcellular location">
    <subcellularLocation>
        <location evidence="1">Membrane</location>
        <topology evidence="1">Multi-pass membrane protein</topology>
    </subcellularLocation>
</comment>
<feature type="compositionally biased region" description="Basic and acidic residues" evidence="5">
    <location>
        <begin position="253"/>
        <end position="269"/>
    </location>
</feature>
<dbReference type="InterPro" id="IPR036259">
    <property type="entry name" value="MFS_trans_sf"/>
</dbReference>
<feature type="compositionally biased region" description="Basic and acidic residues" evidence="5">
    <location>
        <begin position="287"/>
        <end position="296"/>
    </location>
</feature>
<dbReference type="GO" id="GO:0006820">
    <property type="term" value="P:monoatomic anion transport"/>
    <property type="evidence" value="ECO:0007669"/>
    <property type="project" value="TreeGrafter"/>
</dbReference>